<name>A0ACC0E351_9BASI</name>
<accession>A0ACC0E351</accession>
<proteinExistence type="predicted"/>
<comment type="caution">
    <text evidence="1">The sequence shown here is derived from an EMBL/GenBank/DDBJ whole genome shotgun (WGS) entry which is preliminary data.</text>
</comment>
<organism evidence="1 2">
    <name type="scientific">Puccinia striiformis f. sp. tritici</name>
    <dbReference type="NCBI Taxonomy" id="168172"/>
    <lineage>
        <taxon>Eukaryota</taxon>
        <taxon>Fungi</taxon>
        <taxon>Dikarya</taxon>
        <taxon>Basidiomycota</taxon>
        <taxon>Pucciniomycotina</taxon>
        <taxon>Pucciniomycetes</taxon>
        <taxon>Pucciniales</taxon>
        <taxon>Pucciniaceae</taxon>
        <taxon>Puccinia</taxon>
    </lineage>
</organism>
<evidence type="ECO:0000313" key="2">
    <source>
        <dbReference type="Proteomes" id="UP001060170"/>
    </source>
</evidence>
<reference evidence="1 2" key="3">
    <citation type="journal article" date="2022" name="Microbiol. Spectr.">
        <title>Folding features and dynamics of 3D genome architecture in plant fungal pathogens.</title>
        <authorList>
            <person name="Xia C."/>
        </authorList>
    </citation>
    <scope>NUCLEOTIDE SEQUENCE [LARGE SCALE GENOMIC DNA]</scope>
    <source>
        <strain evidence="1 2">93-210</strain>
    </source>
</reference>
<evidence type="ECO:0000313" key="1">
    <source>
        <dbReference type="EMBL" id="KAI7944090.1"/>
    </source>
</evidence>
<protein>
    <submittedName>
        <fullName evidence="1">Uncharacterized protein</fullName>
    </submittedName>
</protein>
<dbReference type="Proteomes" id="UP001060170">
    <property type="component" value="Chromosome 11"/>
</dbReference>
<sequence length="363" mass="42712">MCRLAKGQFVALRYPSSVDTRVLSPSLSAGYKDRSLYPSRIPFKMARDLARNVRDSNRREYPIGVEEKARGQINIFLGHSTEDPYRIDSLKYAFMDTSTAHETTEFNELSRHAALRIIVKIFEVRLIALRKAKFTHQERIHYLLAYEGMPPTYYEWIMKIDYIIEHTIPRTAPGNSEYTWRELAGFTNKFCNMFGREFMNEYRKDRQIIKDIRSDIATNAYPLTQEMRYMHFRTDYVRGWEAAHVVEGNRIMNTIGSSQASTSRASSSWFSDFFTSNYRNRNRNHNTFIDFNIFTPAPEHHDHHHHHHHHHHQDNYYDPDHKTPHQLILDEMVDIMLRDTHCFSIGAVIVAFVAFLACEALLD</sequence>
<reference evidence="2" key="1">
    <citation type="journal article" date="2018" name="BMC Genomics">
        <title>Genomic insights into host adaptation between the wheat stripe rust pathogen (Puccinia striiformis f. sp. tritici) and the barley stripe rust pathogen (Puccinia striiformis f. sp. hordei).</title>
        <authorList>
            <person name="Xia C."/>
            <person name="Wang M."/>
            <person name="Yin C."/>
            <person name="Cornejo O.E."/>
            <person name="Hulbert S.H."/>
            <person name="Chen X."/>
        </authorList>
    </citation>
    <scope>NUCLEOTIDE SEQUENCE [LARGE SCALE GENOMIC DNA]</scope>
    <source>
        <strain evidence="2">93-210</strain>
    </source>
</reference>
<dbReference type="EMBL" id="CM045875">
    <property type="protein sequence ID" value="KAI7944090.1"/>
    <property type="molecule type" value="Genomic_DNA"/>
</dbReference>
<gene>
    <name evidence="1" type="ORF">MJO28_011618</name>
</gene>
<reference evidence="2" key="2">
    <citation type="journal article" date="2018" name="Mol. Plant Microbe Interact.">
        <title>Genome sequence resources for the wheat stripe rust pathogen (Puccinia striiformis f. sp. tritici) and the barley stripe rust pathogen (Puccinia striiformis f. sp. hordei).</title>
        <authorList>
            <person name="Xia C."/>
            <person name="Wang M."/>
            <person name="Yin C."/>
            <person name="Cornejo O.E."/>
            <person name="Hulbert S.H."/>
            <person name="Chen X."/>
        </authorList>
    </citation>
    <scope>NUCLEOTIDE SEQUENCE [LARGE SCALE GENOMIC DNA]</scope>
    <source>
        <strain evidence="2">93-210</strain>
    </source>
</reference>
<keyword evidence="2" id="KW-1185">Reference proteome</keyword>